<dbReference type="InterPro" id="IPR006047">
    <property type="entry name" value="GH13_cat_dom"/>
</dbReference>
<reference evidence="4 5" key="1">
    <citation type="submission" date="2020-02" db="EMBL/GenBank/DDBJ databases">
        <title>Genome sequences of Thiorhodococcus mannitoliphagus and Thiorhodococcus minor, purple sulfur photosynthetic bacteria in the gammaproteobacterial family, Chromatiaceae.</title>
        <authorList>
            <person name="Aviles F.A."/>
            <person name="Meyer T.E."/>
            <person name="Kyndt J.A."/>
        </authorList>
    </citation>
    <scope>NUCLEOTIDE SEQUENCE [LARGE SCALE GENOMIC DNA]</scope>
    <source>
        <strain evidence="4 5">DSM 11518</strain>
    </source>
</reference>
<gene>
    <name evidence="4" type="ORF">G3446_11185</name>
</gene>
<dbReference type="RefSeq" id="WP_164452916.1">
    <property type="nucleotide sequence ID" value="NZ_JAAIJQ010000028.1"/>
</dbReference>
<name>A0A6M0JY47_9GAMM</name>
<dbReference type="InterPro" id="IPR045857">
    <property type="entry name" value="O16G_dom_2"/>
</dbReference>
<dbReference type="InterPro" id="IPR017853">
    <property type="entry name" value="GH"/>
</dbReference>
<dbReference type="PANTHER" id="PTHR38784:SF1">
    <property type="entry name" value="SUCROSE PHOSPHORYLASE"/>
    <property type="match status" value="1"/>
</dbReference>
<keyword evidence="4" id="KW-0378">Hydrolase</keyword>
<dbReference type="Proteomes" id="UP000483379">
    <property type="component" value="Unassembled WGS sequence"/>
</dbReference>
<dbReference type="SUPFAM" id="SSF51445">
    <property type="entry name" value="(Trans)glycosidases"/>
    <property type="match status" value="1"/>
</dbReference>
<dbReference type="GO" id="GO:0005975">
    <property type="term" value="P:carbohydrate metabolic process"/>
    <property type="evidence" value="ECO:0007669"/>
    <property type="project" value="InterPro"/>
</dbReference>
<dbReference type="GO" id="GO:0016757">
    <property type="term" value="F:glycosyltransferase activity"/>
    <property type="evidence" value="ECO:0007669"/>
    <property type="project" value="UniProtKB-KW"/>
</dbReference>
<evidence type="ECO:0000256" key="2">
    <source>
        <dbReference type="ARBA" id="ARBA00022679"/>
    </source>
</evidence>
<keyword evidence="1" id="KW-0328">Glycosyltransferase</keyword>
<sequence length="584" mass="66443">MRTGTKEPQQSLPNGVMLNAYPDSIGRRLSDTVALLRRPELEKAFAFFYILPTFFNSDLDRGFSVIDYDHNPELVSPEDLEELNRLEIMFKFDLVLNHLSVRSPQFQDLLQHGDASEYRDFFIDWNAFWAEHGEPTEDGHLMPKPEYLEKLFMRKPGAPILKVRFPDGSERPYWNTFYQEIRYGEISPADLGEIEGLTESDAALLADMVNARLRQKPDLSGMDLNGYASLKDKIVSIVEQKRDYLGQMDLNARSEKVWHFYDETLRKLRDYGAKIIRLDAFAYLHKEPGEVNFFNRPGTWDYLERLRGLAEKHDLIVFPEIHAEYGSGLHEEVASKGFPIYDFFFPGLVIDALERGASDHLLSWIGEIQAKGMQTINMLGCHDGIPVLDLSGKQTKGKARPGLLDEADIEAVMSRIIARGGRVKSLYGPDGKKISYYQVNATFFSALGEDERKLLLARAIQLFMPGIPQVWYLDLFAGKNDYVAADRGGPAGHKEINRTNLSLEQVEEGLQKPVVQDQLKLIRLRNTSPAFQGKLEVIPSEPHLLHLSWSHGDHCAVLRADLRAHSFSVEHFGPSGLLDRFVFD</sequence>
<dbReference type="EMBL" id="JAAIJQ010000028">
    <property type="protein sequence ID" value="NEV62446.1"/>
    <property type="molecule type" value="Genomic_DNA"/>
</dbReference>
<evidence type="ECO:0000313" key="5">
    <source>
        <dbReference type="Proteomes" id="UP000483379"/>
    </source>
</evidence>
<keyword evidence="4" id="KW-0326">Glycosidase</keyword>
<dbReference type="Gene3D" id="3.90.400.10">
    <property type="entry name" value="Oligo-1,6-glucosidase, Domain 2"/>
    <property type="match status" value="1"/>
</dbReference>
<protein>
    <submittedName>
        <fullName evidence="4">Glycosidase</fullName>
    </submittedName>
</protein>
<evidence type="ECO:0000259" key="3">
    <source>
        <dbReference type="SMART" id="SM00642"/>
    </source>
</evidence>
<evidence type="ECO:0000256" key="1">
    <source>
        <dbReference type="ARBA" id="ARBA00022676"/>
    </source>
</evidence>
<comment type="caution">
    <text evidence="4">The sequence shown here is derived from an EMBL/GenBank/DDBJ whole genome shotgun (WGS) entry which is preliminary data.</text>
</comment>
<keyword evidence="5" id="KW-1185">Reference proteome</keyword>
<keyword evidence="2" id="KW-0808">Transferase</keyword>
<proteinExistence type="predicted"/>
<feature type="domain" description="Glycosyl hydrolase family 13 catalytic" evidence="3">
    <location>
        <begin position="19"/>
        <end position="525"/>
    </location>
</feature>
<organism evidence="4 5">
    <name type="scientific">Thiorhodococcus minor</name>
    <dbReference type="NCBI Taxonomy" id="57489"/>
    <lineage>
        <taxon>Bacteria</taxon>
        <taxon>Pseudomonadati</taxon>
        <taxon>Pseudomonadota</taxon>
        <taxon>Gammaproteobacteria</taxon>
        <taxon>Chromatiales</taxon>
        <taxon>Chromatiaceae</taxon>
        <taxon>Thiorhodococcus</taxon>
    </lineage>
</organism>
<dbReference type="GO" id="GO:0016798">
    <property type="term" value="F:hydrolase activity, acting on glycosyl bonds"/>
    <property type="evidence" value="ECO:0007669"/>
    <property type="project" value="UniProtKB-KW"/>
</dbReference>
<dbReference type="PANTHER" id="PTHR38784">
    <property type="entry name" value="SUCROSE PHOSPHORYLASE"/>
    <property type="match status" value="1"/>
</dbReference>
<evidence type="ECO:0000313" key="4">
    <source>
        <dbReference type="EMBL" id="NEV62446.1"/>
    </source>
</evidence>
<accession>A0A6M0JY47</accession>
<dbReference type="SMART" id="SM00642">
    <property type="entry name" value="Aamy"/>
    <property type="match status" value="1"/>
</dbReference>
<dbReference type="Gene3D" id="3.20.20.80">
    <property type="entry name" value="Glycosidases"/>
    <property type="match status" value="1"/>
</dbReference>
<dbReference type="AlphaFoldDB" id="A0A6M0JY47"/>